<dbReference type="AlphaFoldDB" id="A0AB34HN45"/>
<dbReference type="EMBL" id="JAIQCJ010000963">
    <property type="protein sequence ID" value="KAJ8793643.1"/>
    <property type="molecule type" value="Genomic_DNA"/>
</dbReference>
<proteinExistence type="predicted"/>
<organism evidence="2 3">
    <name type="scientific">Eschrichtius robustus</name>
    <name type="common">California gray whale</name>
    <name type="synonym">Eschrichtius gibbosus</name>
    <dbReference type="NCBI Taxonomy" id="9764"/>
    <lineage>
        <taxon>Eukaryota</taxon>
        <taxon>Metazoa</taxon>
        <taxon>Chordata</taxon>
        <taxon>Craniata</taxon>
        <taxon>Vertebrata</taxon>
        <taxon>Euteleostomi</taxon>
        <taxon>Mammalia</taxon>
        <taxon>Eutheria</taxon>
        <taxon>Laurasiatheria</taxon>
        <taxon>Artiodactyla</taxon>
        <taxon>Whippomorpha</taxon>
        <taxon>Cetacea</taxon>
        <taxon>Mysticeti</taxon>
        <taxon>Eschrichtiidae</taxon>
        <taxon>Eschrichtius</taxon>
    </lineage>
</organism>
<gene>
    <name evidence="2" type="ORF">J1605_003651</name>
</gene>
<evidence type="ECO:0000313" key="3">
    <source>
        <dbReference type="Proteomes" id="UP001159641"/>
    </source>
</evidence>
<feature type="region of interest" description="Disordered" evidence="1">
    <location>
        <begin position="1"/>
        <end position="105"/>
    </location>
</feature>
<keyword evidence="3" id="KW-1185">Reference proteome</keyword>
<reference evidence="2 3" key="1">
    <citation type="submission" date="2022-11" db="EMBL/GenBank/DDBJ databases">
        <title>Whole genome sequence of Eschrichtius robustus ER-17-0199.</title>
        <authorList>
            <person name="Bruniche-Olsen A."/>
            <person name="Black A.N."/>
            <person name="Fields C.J."/>
            <person name="Walden K."/>
            <person name="Dewoody J.A."/>
        </authorList>
    </citation>
    <scope>NUCLEOTIDE SEQUENCE [LARGE SCALE GENOMIC DNA]</scope>
    <source>
        <strain evidence="2">ER-17-0199</strain>
        <tissue evidence="2">Blubber</tissue>
    </source>
</reference>
<comment type="caution">
    <text evidence="2">The sequence shown here is derived from an EMBL/GenBank/DDBJ whole genome shotgun (WGS) entry which is preliminary data.</text>
</comment>
<name>A0AB34HN45_ESCRO</name>
<feature type="compositionally biased region" description="Basic and acidic residues" evidence="1">
    <location>
        <begin position="46"/>
        <end position="56"/>
    </location>
</feature>
<evidence type="ECO:0000313" key="2">
    <source>
        <dbReference type="EMBL" id="KAJ8793643.1"/>
    </source>
</evidence>
<evidence type="ECO:0000256" key="1">
    <source>
        <dbReference type="SAM" id="MobiDB-lite"/>
    </source>
</evidence>
<sequence>MRGAAAPPGGLCERGAGRGGAERGLAAAPPPAHSAPSRTDGTRSLCAREESGEGARRAVRTWGAGPRPEACAGVGPNREATPCKDRVQIRPRDLNRPAASRAASG</sequence>
<accession>A0AB34HN45</accession>
<dbReference type="Proteomes" id="UP001159641">
    <property type="component" value="Unassembled WGS sequence"/>
</dbReference>
<feature type="compositionally biased region" description="Basic and acidic residues" evidence="1">
    <location>
        <begin position="81"/>
        <end position="95"/>
    </location>
</feature>
<protein>
    <submittedName>
        <fullName evidence="2">Uncharacterized protein</fullName>
    </submittedName>
</protein>